<reference evidence="3 4" key="1">
    <citation type="submission" date="2019-10" db="EMBL/GenBank/DDBJ databases">
        <title>Streptomyces smaragdinus sp. nov. and Streptomyces fabii sp. nov., isolated from the gut of fungus growing-termite Macrotermes natalensis.</title>
        <authorList>
            <person name="Schwitalla J."/>
            <person name="Benndorf R."/>
            <person name="Martin K."/>
            <person name="De Beer W."/>
            <person name="Kaster A.-K."/>
            <person name="Vollmers J."/>
            <person name="Poulsen M."/>
            <person name="Beemelmanns C."/>
        </authorList>
    </citation>
    <scope>NUCLEOTIDE SEQUENCE [LARGE SCALE GENOMIC DNA]</scope>
    <source>
        <strain evidence="3 4">RB5</strain>
    </source>
</reference>
<protein>
    <recommendedName>
        <fullName evidence="2">Pyridoxamine 5'-phosphate oxidase N-terminal domain-containing protein</fullName>
    </recommendedName>
</protein>
<gene>
    <name evidence="3" type="ORF">SRB5_33360</name>
</gene>
<sequence length="210" mass="23416">MDTAAFVEVTSEDELRSLLGAPMPQALAKERDHLTEFDRAWLAHSPLAFVATADADGACDASPKGDPAGFTVVLDDRTIALPERPGNRRADGYRNILANPHVGLLFVLPGRPDTLRVNGRARIVRDAPFFDDMTVKGHRPRLALVVEIEQVFHHCPKAFLRSGAWKPETWNPEAVPSRARLVKALEAAERSLEELEEYYGDSYAERLYQQ</sequence>
<evidence type="ECO:0000313" key="4">
    <source>
        <dbReference type="Proteomes" id="UP000466345"/>
    </source>
</evidence>
<dbReference type="AlphaFoldDB" id="A0A7K0CIL9"/>
<evidence type="ECO:0000256" key="1">
    <source>
        <dbReference type="SAM" id="Coils"/>
    </source>
</evidence>
<evidence type="ECO:0000313" key="3">
    <source>
        <dbReference type="EMBL" id="MQY13193.1"/>
    </source>
</evidence>
<accession>A0A7K0CIL9</accession>
<dbReference type="OrthoDB" id="9790331at2"/>
<keyword evidence="4" id="KW-1185">Reference proteome</keyword>
<dbReference type="EMBL" id="WEGJ01000011">
    <property type="protein sequence ID" value="MQY13193.1"/>
    <property type="molecule type" value="Genomic_DNA"/>
</dbReference>
<feature type="coiled-coil region" evidence="1">
    <location>
        <begin position="178"/>
        <end position="205"/>
    </location>
</feature>
<dbReference type="SUPFAM" id="SSF50475">
    <property type="entry name" value="FMN-binding split barrel"/>
    <property type="match status" value="1"/>
</dbReference>
<dbReference type="InterPro" id="IPR011576">
    <property type="entry name" value="Pyridox_Oxase_N"/>
</dbReference>
<name>A0A7K0CIL9_9ACTN</name>
<dbReference type="PANTHER" id="PTHR42815">
    <property type="entry name" value="FAD-BINDING, PUTATIVE (AFU_ORTHOLOGUE AFUA_6G07600)-RELATED"/>
    <property type="match status" value="1"/>
</dbReference>
<dbReference type="Gene3D" id="2.30.110.10">
    <property type="entry name" value="Electron Transport, Fmn-binding Protein, Chain A"/>
    <property type="match status" value="1"/>
</dbReference>
<dbReference type="NCBIfam" id="TIGR04025">
    <property type="entry name" value="PPOX_FMN_DR2398"/>
    <property type="match status" value="1"/>
</dbReference>
<keyword evidence="1" id="KW-0175">Coiled coil</keyword>
<proteinExistence type="predicted"/>
<dbReference type="PANTHER" id="PTHR42815:SF2">
    <property type="entry name" value="FAD-BINDING, PUTATIVE (AFU_ORTHOLOGUE AFUA_6G07600)-RELATED"/>
    <property type="match status" value="1"/>
</dbReference>
<evidence type="ECO:0000259" key="2">
    <source>
        <dbReference type="Pfam" id="PF01243"/>
    </source>
</evidence>
<organism evidence="3 4">
    <name type="scientific">Streptomyces smaragdinus</name>
    <dbReference type="NCBI Taxonomy" id="2585196"/>
    <lineage>
        <taxon>Bacteria</taxon>
        <taxon>Bacillati</taxon>
        <taxon>Actinomycetota</taxon>
        <taxon>Actinomycetes</taxon>
        <taxon>Kitasatosporales</taxon>
        <taxon>Streptomycetaceae</taxon>
        <taxon>Streptomyces</taxon>
    </lineage>
</organism>
<comment type="caution">
    <text evidence="3">The sequence shown here is derived from an EMBL/GenBank/DDBJ whole genome shotgun (WGS) entry which is preliminary data.</text>
</comment>
<dbReference type="Pfam" id="PF01243">
    <property type="entry name" value="PNPOx_N"/>
    <property type="match status" value="1"/>
</dbReference>
<dbReference type="InterPro" id="IPR024029">
    <property type="entry name" value="Pyridox_Oxase_FMN-dep"/>
</dbReference>
<dbReference type="InterPro" id="IPR012349">
    <property type="entry name" value="Split_barrel_FMN-bd"/>
</dbReference>
<dbReference type="Proteomes" id="UP000466345">
    <property type="component" value="Unassembled WGS sequence"/>
</dbReference>
<dbReference type="RefSeq" id="WP_153452778.1">
    <property type="nucleotide sequence ID" value="NZ_WEGJ01000011.1"/>
</dbReference>
<feature type="domain" description="Pyridoxamine 5'-phosphate oxidase N-terminal" evidence="2">
    <location>
        <begin position="35"/>
        <end position="155"/>
    </location>
</feature>